<dbReference type="eggNOG" id="COG0849">
    <property type="taxonomic scope" value="Bacteria"/>
</dbReference>
<dbReference type="InterPro" id="IPR043129">
    <property type="entry name" value="ATPase_NBD"/>
</dbReference>
<comment type="caution">
    <text evidence="2">The sequence shown here is derived from an EMBL/GenBank/DDBJ whole genome shotgun (WGS) entry which is preliminary data.</text>
</comment>
<keyword evidence="2" id="KW-0132">Cell division</keyword>
<gene>
    <name evidence="2" type="ORF">DealDRAFT_2025</name>
</gene>
<keyword evidence="3" id="KW-1185">Reference proteome</keyword>
<dbReference type="GO" id="GO:0051301">
    <property type="term" value="P:cell division"/>
    <property type="evidence" value="ECO:0007669"/>
    <property type="project" value="UniProtKB-KW"/>
</dbReference>
<keyword evidence="2" id="KW-0131">Cell cycle</keyword>
<dbReference type="SMART" id="SM00842">
    <property type="entry name" value="FtsA"/>
    <property type="match status" value="1"/>
</dbReference>
<name>C0GHR6_DETAL</name>
<reference evidence="2 3" key="1">
    <citation type="submission" date="2009-02" db="EMBL/GenBank/DDBJ databases">
        <title>Sequencing of the draft genome and assembly of Dethiobacter alkaliphilus AHT 1.</title>
        <authorList>
            <consortium name="US DOE Joint Genome Institute (JGI-PGF)"/>
            <person name="Lucas S."/>
            <person name="Copeland A."/>
            <person name="Lapidus A."/>
            <person name="Glavina del Rio T."/>
            <person name="Dalin E."/>
            <person name="Tice H."/>
            <person name="Bruce D."/>
            <person name="Goodwin L."/>
            <person name="Pitluck S."/>
            <person name="Larimer F."/>
            <person name="Land M.L."/>
            <person name="Hauser L."/>
            <person name="Muyzer G."/>
        </authorList>
    </citation>
    <scope>NUCLEOTIDE SEQUENCE [LARGE SCALE GENOMIC DNA]</scope>
    <source>
        <strain evidence="2 3">AHT 1</strain>
    </source>
</reference>
<dbReference type="InterPro" id="IPR050696">
    <property type="entry name" value="FtsA/MreB"/>
</dbReference>
<dbReference type="CDD" id="cd24004">
    <property type="entry name" value="ASKHA_NBD_PilM-like"/>
    <property type="match status" value="1"/>
</dbReference>
<dbReference type="SUPFAM" id="SSF53067">
    <property type="entry name" value="Actin-like ATPase domain"/>
    <property type="match status" value="2"/>
</dbReference>
<proteinExistence type="predicted"/>
<dbReference type="PANTHER" id="PTHR32432">
    <property type="entry name" value="CELL DIVISION PROTEIN FTSA-RELATED"/>
    <property type="match status" value="1"/>
</dbReference>
<dbReference type="Proteomes" id="UP000006443">
    <property type="component" value="Unassembled WGS sequence"/>
</dbReference>
<dbReference type="Gene3D" id="3.30.420.40">
    <property type="match status" value="2"/>
</dbReference>
<dbReference type="Pfam" id="PF14450">
    <property type="entry name" value="FtsA"/>
    <property type="match status" value="1"/>
</dbReference>
<feature type="domain" description="SHS2" evidence="1">
    <location>
        <begin position="8"/>
        <end position="208"/>
    </location>
</feature>
<dbReference type="PANTHER" id="PTHR32432:SF3">
    <property type="entry name" value="ETHANOLAMINE UTILIZATION PROTEIN EUTJ"/>
    <property type="match status" value="1"/>
</dbReference>
<dbReference type="STRING" id="555088.DealDRAFT_2025"/>
<sequence length="683" mass="73851">MMKEHKHLLALDVGTRKVTGILLEQSENGYTVCAAETMEHRTRAMLDGQIHDIPKVAEVVSEVRRSLEEKTECKIHSAAVAAAGRSLCTYRGSSQIPLFSSQRITKESVLRLEYAAVHQAQQRLLSGPAGRARFAEQYNCVGYSVVHYELDGSAIGNPVGQRGSTVSCEVIATFLPRVVVDSLRGVLELAGLKLQSLTLEPIAALRMVVPESMRRLNVALVDIGAGTSDIAITRDGTIVAYDMVPVAGDEISEALTEQLLLDFMTAEDVKRKLNKKGQVAYKNILGEKVTQPAIELRSVAKPAVEMLVEKISRAILNNNGGAPQAVFCVGGGSLTPELTDALAEKLAMDSARVAIKGKEMLGLLPNKSKKYQGPELVTPLGIAHTAISGDALKFYRVEVNKQPVDVMDLGCSRVSDALLAAGIGSRELVGPPGKGLSVEVNGQVTVIAGDMGEMAEIRVNGETVSLEAQIEEGDRITFVAAKAGEDARATVASLLARSSPFSVTVNGTQHRLQPPVFRGQERLTPETELGDRDKVRVLKTMPLSWVLEELGMTESFSGGSIQVTVNQKEKQIPFGPRVLRINGKPAVPQSDVSDGDVLEITDDGTYPTVSTLTEHRPRTIEISVNEKITTFPVKEVNYTLNGRKVPGETPLSNGDRVDIQVIDHNITLADILHIINLKPIHRR</sequence>
<dbReference type="RefSeq" id="WP_008517122.1">
    <property type="nucleotide sequence ID" value="NZ_ACJM01000010.1"/>
</dbReference>
<evidence type="ECO:0000259" key="1">
    <source>
        <dbReference type="SMART" id="SM00842"/>
    </source>
</evidence>
<dbReference type="OrthoDB" id="9768127at2"/>
<dbReference type="InterPro" id="IPR003494">
    <property type="entry name" value="SHS2_FtsA"/>
</dbReference>
<protein>
    <submittedName>
        <fullName evidence="2">Cell division protein FtsA</fullName>
    </submittedName>
</protein>
<organism evidence="2 3">
    <name type="scientific">Dethiobacter alkaliphilus AHT 1</name>
    <dbReference type="NCBI Taxonomy" id="555088"/>
    <lineage>
        <taxon>Bacteria</taxon>
        <taxon>Bacillati</taxon>
        <taxon>Bacillota</taxon>
        <taxon>Dethiobacteria</taxon>
        <taxon>Dethiobacterales</taxon>
        <taxon>Dethiobacteraceae</taxon>
        <taxon>Dethiobacter</taxon>
    </lineage>
</organism>
<evidence type="ECO:0000313" key="3">
    <source>
        <dbReference type="Proteomes" id="UP000006443"/>
    </source>
</evidence>
<accession>C0GHR6</accession>
<feature type="non-terminal residue" evidence="2">
    <location>
        <position position="683"/>
    </location>
</feature>
<evidence type="ECO:0000313" key="2">
    <source>
        <dbReference type="EMBL" id="EEG76990.1"/>
    </source>
</evidence>
<dbReference type="AlphaFoldDB" id="C0GHR6"/>
<dbReference type="EMBL" id="ACJM01000010">
    <property type="protein sequence ID" value="EEG76990.1"/>
    <property type="molecule type" value="Genomic_DNA"/>
</dbReference>